<organism evidence="3 4">
    <name type="scientific">Oculimacula yallundae</name>
    <dbReference type="NCBI Taxonomy" id="86028"/>
    <lineage>
        <taxon>Eukaryota</taxon>
        <taxon>Fungi</taxon>
        <taxon>Dikarya</taxon>
        <taxon>Ascomycota</taxon>
        <taxon>Pezizomycotina</taxon>
        <taxon>Leotiomycetes</taxon>
        <taxon>Helotiales</taxon>
        <taxon>Ploettnerulaceae</taxon>
        <taxon>Oculimacula</taxon>
    </lineage>
</organism>
<protein>
    <recommendedName>
        <fullName evidence="2">DUF7726 domain-containing protein</fullName>
    </recommendedName>
</protein>
<name>A0ABR4CQ38_9HELO</name>
<dbReference type="InterPro" id="IPR056143">
    <property type="entry name" value="DUF7726"/>
</dbReference>
<dbReference type="EMBL" id="JAZHXI010000004">
    <property type="protein sequence ID" value="KAL2072071.1"/>
    <property type="molecule type" value="Genomic_DNA"/>
</dbReference>
<comment type="caution">
    <text evidence="3">The sequence shown here is derived from an EMBL/GenBank/DDBJ whole genome shotgun (WGS) entry which is preliminary data.</text>
</comment>
<accession>A0ABR4CQ38</accession>
<feature type="compositionally biased region" description="Polar residues" evidence="1">
    <location>
        <begin position="15"/>
        <end position="30"/>
    </location>
</feature>
<keyword evidence="4" id="KW-1185">Reference proteome</keyword>
<proteinExistence type="predicted"/>
<sequence length="278" mass="30607">MAANTPSSRMPLGEVTSNTVVAVPDQNSSKKAALSNKRKADAEKPDYRFVEEQETVTISCNAVRAKIRRFLESGEMKVGEFQRAIHTNSVTYGRFMNQSGPHKGSGSTVYGNAFAFFKLRELNGVKITKKKKVEEGISAAVGGKAAEKTSTDFGDMILEGEEENKVPVYDSCDEIRRKIRQYLSKTAMNQAAFSREIAKSFHPGKKVSGLAAFMGKKGPVSGNTSSAFYGSYVFFEKMRIKNKNPKTEHRLGMEDAWDGLDSFDTAGPGMNVKKILDK</sequence>
<dbReference type="PANTHER" id="PTHR42339:SF1">
    <property type="entry name" value="HISTONE H1"/>
    <property type="match status" value="1"/>
</dbReference>
<evidence type="ECO:0000259" key="2">
    <source>
        <dbReference type="Pfam" id="PF24852"/>
    </source>
</evidence>
<gene>
    <name evidence="3" type="ORF">VTL71DRAFT_11414</name>
</gene>
<dbReference type="Proteomes" id="UP001595075">
    <property type="component" value="Unassembled WGS sequence"/>
</dbReference>
<evidence type="ECO:0000256" key="1">
    <source>
        <dbReference type="SAM" id="MobiDB-lite"/>
    </source>
</evidence>
<feature type="domain" description="DUF7726" evidence="2">
    <location>
        <begin position="56"/>
        <end position="126"/>
    </location>
</feature>
<dbReference type="PANTHER" id="PTHR42339">
    <property type="entry name" value="HISTONE H1"/>
    <property type="match status" value="1"/>
</dbReference>
<evidence type="ECO:0000313" key="4">
    <source>
        <dbReference type="Proteomes" id="UP001595075"/>
    </source>
</evidence>
<reference evidence="3 4" key="1">
    <citation type="journal article" date="2024" name="Commun. Biol.">
        <title>Comparative genomic analysis of thermophilic fungi reveals convergent evolutionary adaptations and gene losses.</title>
        <authorList>
            <person name="Steindorff A.S."/>
            <person name="Aguilar-Pontes M.V."/>
            <person name="Robinson A.J."/>
            <person name="Andreopoulos B."/>
            <person name="LaButti K."/>
            <person name="Kuo A."/>
            <person name="Mondo S."/>
            <person name="Riley R."/>
            <person name="Otillar R."/>
            <person name="Haridas S."/>
            <person name="Lipzen A."/>
            <person name="Grimwood J."/>
            <person name="Schmutz J."/>
            <person name="Clum A."/>
            <person name="Reid I.D."/>
            <person name="Moisan M.C."/>
            <person name="Butler G."/>
            <person name="Nguyen T.T.M."/>
            <person name="Dewar K."/>
            <person name="Conant G."/>
            <person name="Drula E."/>
            <person name="Henrissat B."/>
            <person name="Hansel C."/>
            <person name="Singer S."/>
            <person name="Hutchinson M.I."/>
            <person name="de Vries R.P."/>
            <person name="Natvig D.O."/>
            <person name="Powell A.J."/>
            <person name="Tsang A."/>
            <person name="Grigoriev I.V."/>
        </authorList>
    </citation>
    <scope>NUCLEOTIDE SEQUENCE [LARGE SCALE GENOMIC DNA]</scope>
    <source>
        <strain evidence="3 4">CBS 494.80</strain>
    </source>
</reference>
<evidence type="ECO:0000313" key="3">
    <source>
        <dbReference type="EMBL" id="KAL2072071.1"/>
    </source>
</evidence>
<dbReference type="Pfam" id="PF24852">
    <property type="entry name" value="DUF7726"/>
    <property type="match status" value="2"/>
</dbReference>
<feature type="region of interest" description="Disordered" evidence="1">
    <location>
        <begin position="1"/>
        <end position="43"/>
    </location>
</feature>
<feature type="domain" description="DUF7726" evidence="2">
    <location>
        <begin position="166"/>
        <end position="242"/>
    </location>
</feature>